<feature type="region of interest" description="Disordered" evidence="1">
    <location>
        <begin position="47"/>
        <end position="84"/>
    </location>
</feature>
<keyword evidence="2" id="KW-1133">Transmembrane helix</keyword>
<evidence type="ECO:0000313" key="4">
    <source>
        <dbReference type="Proteomes" id="UP001596087"/>
    </source>
</evidence>
<evidence type="ECO:0000313" key="3">
    <source>
        <dbReference type="EMBL" id="MFC5177456.1"/>
    </source>
</evidence>
<keyword evidence="2" id="KW-0812">Transmembrane</keyword>
<protein>
    <submittedName>
        <fullName evidence="3">Uncharacterized protein</fullName>
    </submittedName>
</protein>
<evidence type="ECO:0000256" key="2">
    <source>
        <dbReference type="SAM" id="Phobius"/>
    </source>
</evidence>
<comment type="caution">
    <text evidence="3">The sequence shown here is derived from an EMBL/GenBank/DDBJ whole genome shotgun (WGS) entry which is preliminary data.</text>
</comment>
<reference evidence="4" key="1">
    <citation type="journal article" date="2019" name="Int. J. Syst. Evol. Microbiol.">
        <title>The Global Catalogue of Microorganisms (GCM) 10K type strain sequencing project: providing services to taxonomists for standard genome sequencing and annotation.</title>
        <authorList>
            <consortium name="The Broad Institute Genomics Platform"/>
            <consortium name="The Broad Institute Genome Sequencing Center for Infectious Disease"/>
            <person name="Wu L."/>
            <person name="Ma J."/>
        </authorList>
    </citation>
    <scope>NUCLEOTIDE SEQUENCE [LARGE SCALE GENOMIC DNA]</scope>
    <source>
        <strain evidence="4">DFY41</strain>
    </source>
</reference>
<keyword evidence="2" id="KW-0472">Membrane</keyword>
<accession>A0ABW0BJE9</accession>
<dbReference type="EMBL" id="JBHSKD010000011">
    <property type="protein sequence ID" value="MFC5177456.1"/>
    <property type="molecule type" value="Genomic_DNA"/>
</dbReference>
<dbReference type="RefSeq" id="WP_378590500.1">
    <property type="nucleotide sequence ID" value="NZ_JBHSKD010000011.1"/>
</dbReference>
<proteinExistence type="predicted"/>
<gene>
    <name evidence="3" type="ORF">ACFPGP_12285</name>
</gene>
<feature type="transmembrane region" description="Helical" evidence="2">
    <location>
        <begin position="25"/>
        <end position="44"/>
    </location>
</feature>
<sequence>MDERLLPALQLTPLHLGALHAWEQALTLALAFGPFLLLGGVIWWRQRHEPPEGADPPEGPAESRAPEPPGAAPTGDDRTDQPAR</sequence>
<dbReference type="Proteomes" id="UP001596087">
    <property type="component" value="Unassembled WGS sequence"/>
</dbReference>
<feature type="compositionally biased region" description="Basic and acidic residues" evidence="1">
    <location>
        <begin position="75"/>
        <end position="84"/>
    </location>
</feature>
<organism evidence="3 4">
    <name type="scientific">Nocardioides taihuensis</name>
    <dbReference type="NCBI Taxonomy" id="1835606"/>
    <lineage>
        <taxon>Bacteria</taxon>
        <taxon>Bacillati</taxon>
        <taxon>Actinomycetota</taxon>
        <taxon>Actinomycetes</taxon>
        <taxon>Propionibacteriales</taxon>
        <taxon>Nocardioidaceae</taxon>
        <taxon>Nocardioides</taxon>
    </lineage>
</organism>
<keyword evidence="4" id="KW-1185">Reference proteome</keyword>
<name>A0ABW0BJE9_9ACTN</name>
<evidence type="ECO:0000256" key="1">
    <source>
        <dbReference type="SAM" id="MobiDB-lite"/>
    </source>
</evidence>